<reference evidence="2 3" key="1">
    <citation type="submission" date="2024-06" db="EMBL/GenBank/DDBJ databases">
        <title>Sorghum-associated microbial communities from plants grown in Nebraska, USA.</title>
        <authorList>
            <person name="Schachtman D."/>
        </authorList>
    </citation>
    <scope>NUCLEOTIDE SEQUENCE [LARGE SCALE GENOMIC DNA]</scope>
    <source>
        <strain evidence="2 3">2857</strain>
    </source>
</reference>
<feature type="transmembrane region" description="Helical" evidence="1">
    <location>
        <begin position="36"/>
        <end position="55"/>
    </location>
</feature>
<dbReference type="RefSeq" id="WP_354024730.1">
    <property type="nucleotide sequence ID" value="NZ_JBEPSJ010000002.1"/>
</dbReference>
<sequence>MAKAYAVMLGILIGSHALIGWFIEGSRMLGVLNVDIFNDIVYTLCAVALLIVGSTHTPVKVVQAVLVVVGLVFVLLGVGSVIDERLGGLLPTGTTILDHLLLFGTGGAALLLGVSPWARKPLTTNGVPLN</sequence>
<protein>
    <submittedName>
        <fullName evidence="2">Uncharacterized protein</fullName>
    </submittedName>
</protein>
<feature type="transmembrane region" description="Helical" evidence="1">
    <location>
        <begin position="6"/>
        <end position="24"/>
    </location>
</feature>
<keyword evidence="3" id="KW-1185">Reference proteome</keyword>
<keyword evidence="1" id="KW-0812">Transmembrane</keyword>
<comment type="caution">
    <text evidence="2">The sequence shown here is derived from an EMBL/GenBank/DDBJ whole genome shotgun (WGS) entry which is preliminary data.</text>
</comment>
<feature type="transmembrane region" description="Helical" evidence="1">
    <location>
        <begin position="100"/>
        <end position="118"/>
    </location>
</feature>
<evidence type="ECO:0000256" key="1">
    <source>
        <dbReference type="SAM" id="Phobius"/>
    </source>
</evidence>
<accession>A0ABV2QND2</accession>
<name>A0ABV2QND2_9MICO</name>
<feature type="transmembrane region" description="Helical" evidence="1">
    <location>
        <begin position="61"/>
        <end position="79"/>
    </location>
</feature>
<dbReference type="EMBL" id="JBEPSJ010000002">
    <property type="protein sequence ID" value="MET4582548.1"/>
    <property type="molecule type" value="Genomic_DNA"/>
</dbReference>
<organism evidence="2 3">
    <name type="scientific">Conyzicola nivalis</name>
    <dbReference type="NCBI Taxonomy" id="1477021"/>
    <lineage>
        <taxon>Bacteria</taxon>
        <taxon>Bacillati</taxon>
        <taxon>Actinomycetota</taxon>
        <taxon>Actinomycetes</taxon>
        <taxon>Micrococcales</taxon>
        <taxon>Microbacteriaceae</taxon>
        <taxon>Conyzicola</taxon>
    </lineage>
</organism>
<keyword evidence="1" id="KW-0472">Membrane</keyword>
<dbReference type="Proteomes" id="UP001549257">
    <property type="component" value="Unassembled WGS sequence"/>
</dbReference>
<keyword evidence="1" id="KW-1133">Transmembrane helix</keyword>
<proteinExistence type="predicted"/>
<evidence type="ECO:0000313" key="2">
    <source>
        <dbReference type="EMBL" id="MET4582548.1"/>
    </source>
</evidence>
<evidence type="ECO:0000313" key="3">
    <source>
        <dbReference type="Proteomes" id="UP001549257"/>
    </source>
</evidence>
<gene>
    <name evidence="2" type="ORF">ABIE21_002058</name>
</gene>